<evidence type="ECO:0000256" key="3">
    <source>
        <dbReference type="SAM" id="MobiDB-lite"/>
    </source>
</evidence>
<organism evidence="5 6">
    <name type="scientific">Aquatica leii</name>
    <dbReference type="NCBI Taxonomy" id="1421715"/>
    <lineage>
        <taxon>Eukaryota</taxon>
        <taxon>Metazoa</taxon>
        <taxon>Ecdysozoa</taxon>
        <taxon>Arthropoda</taxon>
        <taxon>Hexapoda</taxon>
        <taxon>Insecta</taxon>
        <taxon>Pterygota</taxon>
        <taxon>Neoptera</taxon>
        <taxon>Endopterygota</taxon>
        <taxon>Coleoptera</taxon>
        <taxon>Polyphaga</taxon>
        <taxon>Elateriformia</taxon>
        <taxon>Elateroidea</taxon>
        <taxon>Lampyridae</taxon>
        <taxon>Luciolinae</taxon>
        <taxon>Aquatica</taxon>
    </lineage>
</organism>
<dbReference type="Proteomes" id="UP001353858">
    <property type="component" value="Unassembled WGS sequence"/>
</dbReference>
<feature type="compositionally biased region" description="Polar residues" evidence="3">
    <location>
        <begin position="819"/>
        <end position="834"/>
    </location>
</feature>
<dbReference type="Pfam" id="PF14638">
    <property type="entry name" value="FNIP_C"/>
    <property type="match status" value="1"/>
</dbReference>
<dbReference type="Pfam" id="PF14637">
    <property type="entry name" value="FNIP_M"/>
    <property type="match status" value="2"/>
</dbReference>
<dbReference type="GO" id="GO:0005737">
    <property type="term" value="C:cytoplasm"/>
    <property type="evidence" value="ECO:0007669"/>
    <property type="project" value="UniProtKB-SubCell"/>
</dbReference>
<dbReference type="GO" id="GO:0042030">
    <property type="term" value="F:ATPase inhibitor activity"/>
    <property type="evidence" value="ECO:0007669"/>
    <property type="project" value="TreeGrafter"/>
</dbReference>
<dbReference type="InterPro" id="IPR037545">
    <property type="entry name" value="DENN_FNIP1/2"/>
</dbReference>
<proteinExistence type="predicted"/>
<dbReference type="PROSITE" id="PS51836">
    <property type="entry name" value="DENN_FNIP12"/>
    <property type="match status" value="1"/>
</dbReference>
<feature type="domain" description="UDENN FNIP1/2-type" evidence="4">
    <location>
        <begin position="29"/>
        <end position="1332"/>
    </location>
</feature>
<dbReference type="PANTHER" id="PTHR21634:SF9">
    <property type="entry name" value="RE13835P"/>
    <property type="match status" value="1"/>
</dbReference>
<accession>A0AAN7Q4C8</accession>
<evidence type="ECO:0000313" key="6">
    <source>
        <dbReference type="Proteomes" id="UP001353858"/>
    </source>
</evidence>
<evidence type="ECO:0000256" key="1">
    <source>
        <dbReference type="ARBA" id="ARBA00004496"/>
    </source>
</evidence>
<evidence type="ECO:0000313" key="5">
    <source>
        <dbReference type="EMBL" id="KAK4879335.1"/>
    </source>
</evidence>
<dbReference type="InterPro" id="IPR028084">
    <property type="entry name" value="FNIP_N_dom"/>
</dbReference>
<dbReference type="PANTHER" id="PTHR21634">
    <property type="entry name" value="RE13835P"/>
    <property type="match status" value="1"/>
</dbReference>
<keyword evidence="2" id="KW-0963">Cytoplasm</keyword>
<comment type="caution">
    <text evidence="5">The sequence shown here is derived from an EMBL/GenBank/DDBJ whole genome shotgun (WGS) entry which is preliminary data.</text>
</comment>
<protein>
    <recommendedName>
        <fullName evidence="4">UDENN FNIP1/2-type domain-containing protein</fullName>
    </recommendedName>
</protein>
<dbReference type="EMBL" id="JARPUR010000003">
    <property type="protein sequence ID" value="KAK4879335.1"/>
    <property type="molecule type" value="Genomic_DNA"/>
</dbReference>
<feature type="region of interest" description="Disordered" evidence="3">
    <location>
        <begin position="953"/>
        <end position="979"/>
    </location>
</feature>
<dbReference type="InterPro" id="IPR028085">
    <property type="entry name" value="FNIP_mid_dom"/>
</dbReference>
<gene>
    <name evidence="5" type="ORF">RN001_007481</name>
</gene>
<keyword evidence="6" id="KW-1185">Reference proteome</keyword>
<comment type="subcellular location">
    <subcellularLocation>
        <location evidence="1">Cytoplasm</location>
    </subcellularLocation>
</comment>
<dbReference type="GO" id="GO:0051087">
    <property type="term" value="F:protein-folding chaperone binding"/>
    <property type="evidence" value="ECO:0007669"/>
    <property type="project" value="TreeGrafter"/>
</dbReference>
<feature type="region of interest" description="Disordered" evidence="3">
    <location>
        <begin position="813"/>
        <end position="834"/>
    </location>
</feature>
<evidence type="ECO:0000256" key="2">
    <source>
        <dbReference type="ARBA" id="ARBA00022490"/>
    </source>
</evidence>
<name>A0AAN7Q4C8_9COLE</name>
<evidence type="ECO:0000259" key="4">
    <source>
        <dbReference type="PROSITE" id="PS51836"/>
    </source>
</evidence>
<feature type="region of interest" description="Disordered" evidence="3">
    <location>
        <begin position="898"/>
        <end position="919"/>
    </location>
</feature>
<reference evidence="6" key="1">
    <citation type="submission" date="2023-01" db="EMBL/GenBank/DDBJ databases">
        <title>Key to firefly adult light organ development and bioluminescence: homeobox transcription factors regulate luciferase expression and transportation to peroxisome.</title>
        <authorList>
            <person name="Fu X."/>
        </authorList>
    </citation>
    <scope>NUCLEOTIDE SEQUENCE [LARGE SCALE GENOMIC DNA]</scope>
</reference>
<dbReference type="InterPro" id="IPR028086">
    <property type="entry name" value="FNIP_C_dom"/>
</dbReference>
<sequence length="1345" mass="151706">MALFNRLFSSRKKNNYKHQDTVRENLFIITKEQIRILLFRECDFRGRKLLFDSESVQKVALPTTIETSDYPPTEKYIEISNGYGYQYIKPCCDIGHLGEMVFGAVAMSYKGTSLKIHSLKCPSRLMCSQIFGSPRHSSRGSHSRSSQSYNHNSITSFQSLEHSFRLDDSGTSSATSTSDRLSVHSNGSDALLVCRGPHSVPLDVPQPSVSTNHNSLVPNIMEDSGISGEQSYNSISSEQQSFSCGSLYKKWLRSTSTSLEHSSSSLAGSTSADECILRSHPRSSKLGLAIVIELPFGQEQNMELFLMEHASLIESMLWRARQSVEVAYIRHNSFVSLMCEAANNTAQWLIDLFAGPQLSNHMWISLAPVCDKFNSINNSDNRLKSTFSGRCNSLNHISDDSYNCNKEVCFTMSLKLLEDKYTDEQTFVKNRASASLNNIKSDISETVGKSSDFMFLNLTKFLRNEFSTIGVKNGYCCDDKNLLAEKCVTELCELLDCLDLKHTNFFVSTLLTAVLTHHLGWVSTVLPASLSDKEKVSKLHNPCNPLWGQLTDLYGAIGHPTKVSHTIITGTNKSDLISKILNSLTYFIRCSDIDRKCLTRLDIQEENKVVDCICKQKSCIPKENYKKYEDHLREMAITNGVSKQYKESRSDVNALKNEFNESSESIEMHNLNGLRHNSRRNGLVKTRTCITDLCDITKTNDSPPTRLYPKLEDLCCEEELSTNIEQAEPKSPHLLLDKVKSLGIQAVDVIPLDKDQEYQLTNAIINEKVRKLCRVPTSAVLYHMDTSSNSNLIDIHEASLQVKKVFAPKKIDMEKQTRSSDSYHQTNSQNHDINSNKKNVVFVLGDNEELIGIKKVDQMQNNTQTEYCTTNQKKGAPARPNSLNITKRFDSLPFTFQESRSSNNCQPLKGPSEDEVKPSTSWRDIDLNHTIMATYSSTSLKVDYGTLGQSGENSGAQKEFCRSKSVPPQTNKTENEISEGKSKYRYSGVKFNFQQYPQIVTNYMRSKNLELSQLPFSEKAMKLNSFGDYPEFDFSNCNTQMDDVEILQTPSNASELEFTSDLVTDSYEIQHAKEVTEQKFKTFVRHQVPNTIIKEPADGGFNSTKKVPVLDHPLQINEKANNAMFEHEQYNGSQEFIENEKLGKTKMQIIELPMPRSNHIEMDSVPTNYTSSLMRGIGERYISNMVLQGTSAPKSEWESTLRRDLSLTARHPPLDQPVDEAIAIVANTDTWEVQILSSHTYIVDRGSSGVRVGMSQLVANMLESLLQLWKLRTPPEYCIMHIEQKLQEFCILSKSLSELLLATEFCSMDLLTSVLQLEINDVPLLMAVASTHSPQLAQKYGLSFH</sequence>
<dbReference type="Pfam" id="PF14636">
    <property type="entry name" value="FNIP_N"/>
    <property type="match status" value="1"/>
</dbReference>